<dbReference type="Proteomes" id="UP000190868">
    <property type="component" value="Chromosome"/>
</dbReference>
<dbReference type="EMBL" id="CP017258">
    <property type="protein sequence ID" value="AQW88463.1"/>
    <property type="molecule type" value="Genomic_DNA"/>
</dbReference>
<accession>A0A1S6U9P9</accession>
<dbReference type="Pfam" id="PF05973">
    <property type="entry name" value="Gp49"/>
    <property type="match status" value="1"/>
</dbReference>
<keyword evidence="2" id="KW-1185">Reference proteome</keyword>
<evidence type="ECO:0000313" key="1">
    <source>
        <dbReference type="EMBL" id="AQW88463.1"/>
    </source>
</evidence>
<sequence length="109" mass="12611">MWSIDFVNQKAVDEFLGIPKNIRSRLTHIFELLKIQGNQLGEPHTKSLQDGFFEIRAKSSEGIARSIYCYQKGKQILILISVVKKKDKLPKSIMQIAKYRLKEFENGNN</sequence>
<evidence type="ECO:0008006" key="3">
    <source>
        <dbReference type="Google" id="ProtNLM"/>
    </source>
</evidence>
<evidence type="ECO:0000313" key="2">
    <source>
        <dbReference type="Proteomes" id="UP000190868"/>
    </source>
</evidence>
<dbReference type="RefSeq" id="WP_078424828.1">
    <property type="nucleotide sequence ID" value="NZ_CP017258.1"/>
</dbReference>
<gene>
    <name evidence="1" type="ORF">CPIN18021_1686</name>
</gene>
<name>A0A1S6U9P9_9BACT</name>
<reference evidence="2" key="1">
    <citation type="submission" date="2016-09" db="EMBL/GenBank/DDBJ databases">
        <title>Comparative genomics of the Campylobacter concisus group.</title>
        <authorList>
            <person name="Miller W.G."/>
            <person name="Yee E."/>
            <person name="Chapman M.H."/>
            <person name="Huynh S."/>
            <person name="Bono J.L."/>
            <person name="On S.L.W."/>
            <person name="StLeger J."/>
            <person name="Foster G."/>
            <person name="Parker C.T."/>
        </authorList>
    </citation>
    <scope>NUCLEOTIDE SEQUENCE [LARGE SCALE GENOMIC DNA]</scope>
    <source>
        <strain evidence="2">RM18021</strain>
    </source>
</reference>
<protein>
    <recommendedName>
        <fullName evidence="3">Toxin-antitoxin system, toxin component, RelE/ParE family</fullName>
    </recommendedName>
</protein>
<dbReference type="InterPro" id="IPR009241">
    <property type="entry name" value="HigB-like"/>
</dbReference>
<dbReference type="AlphaFoldDB" id="A0A1S6U9P9"/>
<organism evidence="1 2">
    <name type="scientific">Campylobacter pinnipediorum subsp. caledonicus</name>
    <dbReference type="NCBI Taxonomy" id="1874362"/>
    <lineage>
        <taxon>Bacteria</taxon>
        <taxon>Pseudomonadati</taxon>
        <taxon>Campylobacterota</taxon>
        <taxon>Epsilonproteobacteria</taxon>
        <taxon>Campylobacterales</taxon>
        <taxon>Campylobacteraceae</taxon>
        <taxon>Campylobacter</taxon>
    </lineage>
</organism>
<proteinExistence type="predicted"/>